<dbReference type="InterPro" id="IPR036961">
    <property type="entry name" value="Kinesin_motor_dom_sf"/>
</dbReference>
<dbReference type="Gene3D" id="1.10.418.10">
    <property type="entry name" value="Calponin-like domain"/>
    <property type="match status" value="1"/>
</dbReference>
<evidence type="ECO:0000313" key="12">
    <source>
        <dbReference type="Proteomes" id="UP000734854"/>
    </source>
</evidence>
<dbReference type="Proteomes" id="UP000734854">
    <property type="component" value="Unassembled WGS sequence"/>
</dbReference>
<evidence type="ECO:0000256" key="1">
    <source>
        <dbReference type="ARBA" id="ARBA00010899"/>
    </source>
</evidence>
<feature type="region of interest" description="Disordered" evidence="8">
    <location>
        <begin position="437"/>
        <end position="458"/>
    </location>
</feature>
<feature type="compositionally biased region" description="Polar residues" evidence="8">
    <location>
        <begin position="1542"/>
        <end position="1553"/>
    </location>
</feature>
<feature type="compositionally biased region" description="Polar residues" evidence="8">
    <location>
        <begin position="1417"/>
        <end position="1436"/>
    </location>
</feature>
<dbReference type="GO" id="GO:0003777">
    <property type="term" value="F:microtubule motor activity"/>
    <property type="evidence" value="ECO:0007669"/>
    <property type="project" value="InterPro"/>
</dbReference>
<dbReference type="InterPro" id="IPR027417">
    <property type="entry name" value="P-loop_NTPase"/>
</dbReference>
<dbReference type="SUPFAM" id="SSF47576">
    <property type="entry name" value="Calponin-homology domain, CH-domain"/>
    <property type="match status" value="1"/>
</dbReference>
<dbReference type="InterPro" id="IPR001752">
    <property type="entry name" value="Kinesin_motor_dom"/>
</dbReference>
<evidence type="ECO:0000259" key="10">
    <source>
        <dbReference type="PROSITE" id="PS50067"/>
    </source>
</evidence>
<feature type="coiled-coil region" evidence="7">
    <location>
        <begin position="1389"/>
        <end position="1416"/>
    </location>
</feature>
<dbReference type="PROSITE" id="PS50067">
    <property type="entry name" value="KINESIN_MOTOR_2"/>
    <property type="match status" value="1"/>
</dbReference>
<dbReference type="GO" id="GO:0005524">
    <property type="term" value="F:ATP binding"/>
    <property type="evidence" value="ECO:0007669"/>
    <property type="project" value="UniProtKB-UniRule"/>
</dbReference>
<name>A0A8J5KXG8_ZINOF</name>
<feature type="domain" description="Calponin-homology (CH)" evidence="9">
    <location>
        <begin position="5"/>
        <end position="108"/>
    </location>
</feature>
<keyword evidence="2" id="KW-0493">Microtubule</keyword>
<feature type="compositionally biased region" description="Basic and acidic residues" evidence="8">
    <location>
        <begin position="445"/>
        <end position="458"/>
    </location>
</feature>
<evidence type="ECO:0000256" key="2">
    <source>
        <dbReference type="ARBA" id="ARBA00022701"/>
    </source>
</evidence>
<dbReference type="PANTHER" id="PTHR47972">
    <property type="entry name" value="KINESIN-LIKE PROTEIN KLP-3"/>
    <property type="match status" value="1"/>
</dbReference>
<protein>
    <submittedName>
        <fullName evidence="11">Uncharacterized protein</fullName>
    </submittedName>
</protein>
<dbReference type="InterPro" id="IPR019821">
    <property type="entry name" value="Kinesin_motor_CS"/>
</dbReference>
<keyword evidence="12" id="KW-1185">Reference proteome</keyword>
<dbReference type="PROSITE" id="PS00411">
    <property type="entry name" value="KINESIN_MOTOR_1"/>
    <property type="match status" value="1"/>
</dbReference>
<feature type="compositionally biased region" description="Polar residues" evidence="8">
    <location>
        <begin position="1486"/>
        <end position="1495"/>
    </location>
</feature>
<dbReference type="InterPro" id="IPR001715">
    <property type="entry name" value="CH_dom"/>
</dbReference>
<evidence type="ECO:0000313" key="11">
    <source>
        <dbReference type="EMBL" id="KAG6499989.1"/>
    </source>
</evidence>
<dbReference type="PRINTS" id="PR00380">
    <property type="entry name" value="KINESINHEAVY"/>
</dbReference>
<evidence type="ECO:0000256" key="5">
    <source>
        <dbReference type="ARBA" id="ARBA00023175"/>
    </source>
</evidence>
<keyword evidence="7" id="KW-0175">Coiled coil</keyword>
<keyword evidence="5 6" id="KW-0505">Motor protein</keyword>
<dbReference type="PROSITE" id="PS50021">
    <property type="entry name" value="CH"/>
    <property type="match status" value="1"/>
</dbReference>
<dbReference type="PANTHER" id="PTHR47972:SF14">
    <property type="entry name" value="KINESIN-LIKE PROTEIN KIN-14J"/>
    <property type="match status" value="1"/>
</dbReference>
<dbReference type="EMBL" id="JACMSC010000011">
    <property type="protein sequence ID" value="KAG6499989.1"/>
    <property type="molecule type" value="Genomic_DNA"/>
</dbReference>
<comment type="similarity">
    <text evidence="1">Belongs to the TRAFAC class myosin-kinesin ATPase superfamily. Kinesin family. KIN-14 subfamily.</text>
</comment>
<dbReference type="FunFam" id="3.40.850.10:FF:000178">
    <property type="entry name" value="Kinesin-related protein3"/>
    <property type="match status" value="1"/>
</dbReference>
<dbReference type="GO" id="GO:0007018">
    <property type="term" value="P:microtubule-based movement"/>
    <property type="evidence" value="ECO:0007669"/>
    <property type="project" value="InterPro"/>
</dbReference>
<evidence type="ECO:0000259" key="9">
    <source>
        <dbReference type="PROSITE" id="PS50021"/>
    </source>
</evidence>
<sequence>METLDKRRFEVIGWLNDLFPNLNIPIGASEEELSARLLDGSILCGIIKKFNLGCSKEIVSTTNRLEKIRTFIEVVEQMRLPSFKIEDLEQGALSTVLYCLWSLKDHLVGDHEDLSDMNSARERWKSLESRLDILRGGKISSRQASSLFGEERSHSFQESRLQRVLQSSILSESSTPRVHMGGHKFHEVFQLRPGNYYDLPAAKITEMMKSNSLDNAPTQSLLSVVNGILDESIERRNGEIPHRVSCLLRKVVQEIERRISTQADHIRNVISHPWLLMFLFQHFCDSLMDLQQNNLIKAREEKYQSRIRVLETLANGTICEIQVCCYTFLFAICCSLTWSLHMQTEKQKMEERNNKYGEEDMTAKLTKQKEKNEQSISELKRELEITKKSYEQLLQKMEMNKASSKYYVESDKEKNEQIISQLKKELETMKRSYEQQQQMETTKAAGEHRVELDKEKNEQTISQLQKELEIVKRSYERQLEQMETTKVAGEHHVEQDKENNKQSIAQLQKELETVKRSYEQQLKQIEITKAAGQKQMELHKEKDEQTISQLQKELETVKRSYERQLQQMETTKAAGEHHVEQDKENNKQSIAQLQKELETVKRSYEQQLKQIEITKAGQKQMELHKEKDEQTISQLQKELETVKRSYERQLQQMETTKAAGEHHVELDKENNEQRILQLQKELETVKRSYEQQLEQIEITKAGQKQMELHKEKDEQTISQLKKELETTKKSFEHQLQQIEINKATGQKHVELDKEKNEQTISQLKKELEIMKRSYEQQLEQIEIAKAARQTQMELHKEKDEQTISQLKKELETTKKSFEHQLQQIEISRATGQRHVELDKEKNEQTISQLKKELETMKRSYQQQLEQMEIAKATEQKHAELDMARLVEEKEKSEHTISEIRQELETVKKSHERELHQMENQAREHDAELEQKIKNAESSLAKSERRFLELKKNSETKFQIWNRKEQAYQSYIDIQFQLVKELRSSSHSIKHEVVITQKGSRDEIISFGRQLKVLTDAVENYHSVVAENRKLYNEVQELKGNIRVYCRIRPFLPGENHKHTIIDHIGDDGEVAVSNPSKSGKDGQKMFKFNKAYGQTATQEQVYLDTQPLVRSVLDGFNVCIFAYGQTGSGKTYTMTGPDIATEKEWGVNYRALNDLFQISLKRKDTYMYEVGVQMVEIYNEQIRDLLATGGSQKKYPFSSKEYSLLTTSHPTGLAVPDACMLPVKSTSDVMDVMQTGHSNRAVSSTSLNERSSRSHSVVTIHVRGTDLKTGATSRGSLHLVDLAGSERVDRSEVTGDRLKEAQHINKSLAALGDVVFALSQKSAHVPYRNSKLTQVLQSSLGGHAKTLMFIQINPEIASFTESLSTLKFAERVSGVELGAAKSQKEGKDIRDLMEQVASLKDTIARKDEEIEQLQQIKGSVSKHGNVSPLRHSSSPRISVLDGEDPDQKENLDGEAADQNSAELELLGYDDGDSEERLSDISETDQTDGSVGSSDNPLLEQVKSSETTKEKMPKISSRVSKPLGLKTIQTTATSKTRLKETLKSPSPNSSPKIDQNTNHIYWPISFHDPCASNGSGDFMELVEGTTFSPHFAAVFPVDVRGKWMKAASDISMETVMDKLWYSLFSGVASP</sequence>
<evidence type="ECO:0000256" key="4">
    <source>
        <dbReference type="ARBA" id="ARBA00022840"/>
    </source>
</evidence>
<dbReference type="GO" id="GO:0005874">
    <property type="term" value="C:microtubule"/>
    <property type="evidence" value="ECO:0007669"/>
    <property type="project" value="UniProtKB-KW"/>
</dbReference>
<feature type="region of interest" description="Disordered" evidence="8">
    <location>
        <begin position="1417"/>
        <end position="1553"/>
    </location>
</feature>
<dbReference type="InterPro" id="IPR027640">
    <property type="entry name" value="Kinesin-like_fam"/>
</dbReference>
<comment type="caution">
    <text evidence="11">The sequence shown here is derived from an EMBL/GenBank/DDBJ whole genome shotgun (WGS) entry which is preliminary data.</text>
</comment>
<accession>A0A8J5KXG8</accession>
<organism evidence="11 12">
    <name type="scientific">Zingiber officinale</name>
    <name type="common">Ginger</name>
    <name type="synonym">Amomum zingiber</name>
    <dbReference type="NCBI Taxonomy" id="94328"/>
    <lineage>
        <taxon>Eukaryota</taxon>
        <taxon>Viridiplantae</taxon>
        <taxon>Streptophyta</taxon>
        <taxon>Embryophyta</taxon>
        <taxon>Tracheophyta</taxon>
        <taxon>Spermatophyta</taxon>
        <taxon>Magnoliopsida</taxon>
        <taxon>Liliopsida</taxon>
        <taxon>Zingiberales</taxon>
        <taxon>Zingiberaceae</taxon>
        <taxon>Zingiber</taxon>
    </lineage>
</organism>
<dbReference type="Pfam" id="PF00225">
    <property type="entry name" value="Kinesin"/>
    <property type="match status" value="1"/>
</dbReference>
<proteinExistence type="inferred from homology"/>
<dbReference type="GO" id="GO:0008017">
    <property type="term" value="F:microtubule binding"/>
    <property type="evidence" value="ECO:0007669"/>
    <property type="project" value="InterPro"/>
</dbReference>
<reference evidence="11 12" key="1">
    <citation type="submission" date="2020-08" db="EMBL/GenBank/DDBJ databases">
        <title>Plant Genome Project.</title>
        <authorList>
            <person name="Zhang R.-G."/>
        </authorList>
    </citation>
    <scope>NUCLEOTIDE SEQUENCE [LARGE SCALE GENOMIC DNA]</scope>
    <source>
        <tissue evidence="11">Rhizome</tissue>
    </source>
</reference>
<dbReference type="SMART" id="SM00129">
    <property type="entry name" value="KISc"/>
    <property type="match status" value="1"/>
</dbReference>
<dbReference type="InterPro" id="IPR036872">
    <property type="entry name" value="CH_dom_sf"/>
</dbReference>
<evidence type="ECO:0000256" key="6">
    <source>
        <dbReference type="PROSITE-ProRule" id="PRU00283"/>
    </source>
</evidence>
<keyword evidence="3 6" id="KW-0547">Nucleotide-binding</keyword>
<evidence type="ECO:0000256" key="8">
    <source>
        <dbReference type="SAM" id="MobiDB-lite"/>
    </source>
</evidence>
<feature type="binding site" evidence="6">
    <location>
        <begin position="1124"/>
        <end position="1131"/>
    </location>
    <ligand>
        <name>ATP</name>
        <dbReference type="ChEBI" id="CHEBI:30616"/>
    </ligand>
</feature>
<dbReference type="SUPFAM" id="SSF52540">
    <property type="entry name" value="P-loop containing nucleoside triphosphate hydrolases"/>
    <property type="match status" value="1"/>
</dbReference>
<evidence type="ECO:0000256" key="7">
    <source>
        <dbReference type="SAM" id="Coils"/>
    </source>
</evidence>
<feature type="domain" description="Kinesin motor" evidence="10">
    <location>
        <begin position="1040"/>
        <end position="1375"/>
    </location>
</feature>
<evidence type="ECO:0000256" key="3">
    <source>
        <dbReference type="ARBA" id="ARBA00022741"/>
    </source>
</evidence>
<gene>
    <name evidence="11" type="ORF">ZIOFF_039803</name>
</gene>
<dbReference type="FunFam" id="3.40.850.10:FF:000111">
    <property type="entry name" value="p-loop nucleoside triphosphate hydrolase superfamily protein with CH (Calponin Homology) domain"/>
    <property type="match status" value="1"/>
</dbReference>
<dbReference type="Gene3D" id="3.40.850.10">
    <property type="entry name" value="Kinesin motor domain"/>
    <property type="match status" value="1"/>
</dbReference>
<keyword evidence="4 6" id="KW-0067">ATP-binding</keyword>